<dbReference type="Proteomes" id="UP001374599">
    <property type="component" value="Unassembled WGS sequence"/>
</dbReference>
<proteinExistence type="predicted"/>
<protein>
    <submittedName>
        <fullName evidence="1">Uncharacterized protein</fullName>
    </submittedName>
</protein>
<evidence type="ECO:0000313" key="1">
    <source>
        <dbReference type="EMBL" id="GMQ62889.1"/>
    </source>
</evidence>
<reference evidence="1" key="1">
    <citation type="submission" date="2023-09" db="EMBL/GenBank/DDBJ databases">
        <title>Vallitalea sediminicola and Vallitalea maricola sp. nov., anaerobic bacteria isolated from marine sediment.</title>
        <authorList>
            <person name="Hirano S."/>
            <person name="Maeda A."/>
            <person name="Terahara T."/>
            <person name="Mori K."/>
            <person name="Hamada M."/>
            <person name="Matsumoto R."/>
            <person name="Kobayashi T."/>
        </authorList>
    </citation>
    <scope>NUCLEOTIDE SEQUENCE</scope>
    <source>
        <strain evidence="1">AN17-2</strain>
    </source>
</reference>
<sequence>MSLTSFINNKRYLYRFMGISSFIAALLISFADFILEFNSEYGVSTDSIIETNWVNMPHWRFSTSIYLCAFLIPLYILGFWLLYKILSKSNKTIALIIFILFSYGVIMGSPLIHGLMSMNAIIYKFGITNGFTNELMKLLIEGEITKTIFPVFLIHYILTWFIAPSILFVHIIRGKTQLKRWTAFLNPLVFLIVGMIGLKLIPSLFVYLTPGAINKGNAALFLLLTIKMWNYRGE</sequence>
<name>A0ACB5UK21_9FIRM</name>
<gene>
    <name evidence="1" type="ORF">AN2V17_21210</name>
</gene>
<organism evidence="1 2">
    <name type="scientific">Vallitalea maricola</name>
    <dbReference type="NCBI Taxonomy" id="3074433"/>
    <lineage>
        <taxon>Bacteria</taxon>
        <taxon>Bacillati</taxon>
        <taxon>Bacillota</taxon>
        <taxon>Clostridia</taxon>
        <taxon>Lachnospirales</taxon>
        <taxon>Vallitaleaceae</taxon>
        <taxon>Vallitalea</taxon>
    </lineage>
</organism>
<comment type="caution">
    <text evidence="1">The sequence shown here is derived from an EMBL/GenBank/DDBJ whole genome shotgun (WGS) entry which is preliminary data.</text>
</comment>
<dbReference type="EMBL" id="BTPU01000031">
    <property type="protein sequence ID" value="GMQ62889.1"/>
    <property type="molecule type" value="Genomic_DNA"/>
</dbReference>
<keyword evidence="2" id="KW-1185">Reference proteome</keyword>
<accession>A0ACB5UK21</accession>
<evidence type="ECO:0000313" key="2">
    <source>
        <dbReference type="Proteomes" id="UP001374599"/>
    </source>
</evidence>